<evidence type="ECO:0000313" key="1">
    <source>
        <dbReference type="EMBL" id="RPB02966.1"/>
    </source>
</evidence>
<dbReference type="EMBL" id="ML120365">
    <property type="protein sequence ID" value="RPB02966.1"/>
    <property type="molecule type" value="Genomic_DNA"/>
</dbReference>
<proteinExistence type="predicted"/>
<dbReference type="AlphaFoldDB" id="A0A3N4JX92"/>
<organism evidence="1 2">
    <name type="scientific">Choiromyces venosus 120613-1</name>
    <dbReference type="NCBI Taxonomy" id="1336337"/>
    <lineage>
        <taxon>Eukaryota</taxon>
        <taxon>Fungi</taxon>
        <taxon>Dikarya</taxon>
        <taxon>Ascomycota</taxon>
        <taxon>Pezizomycotina</taxon>
        <taxon>Pezizomycetes</taxon>
        <taxon>Pezizales</taxon>
        <taxon>Tuberaceae</taxon>
        <taxon>Choiromyces</taxon>
    </lineage>
</organism>
<gene>
    <name evidence="1" type="ORF">L873DRAFT_330808</name>
</gene>
<reference evidence="1 2" key="1">
    <citation type="journal article" date="2018" name="Nat. Ecol. Evol.">
        <title>Pezizomycetes genomes reveal the molecular basis of ectomycorrhizal truffle lifestyle.</title>
        <authorList>
            <person name="Murat C."/>
            <person name="Payen T."/>
            <person name="Noel B."/>
            <person name="Kuo A."/>
            <person name="Morin E."/>
            <person name="Chen J."/>
            <person name="Kohler A."/>
            <person name="Krizsan K."/>
            <person name="Balestrini R."/>
            <person name="Da Silva C."/>
            <person name="Montanini B."/>
            <person name="Hainaut M."/>
            <person name="Levati E."/>
            <person name="Barry K.W."/>
            <person name="Belfiori B."/>
            <person name="Cichocki N."/>
            <person name="Clum A."/>
            <person name="Dockter R.B."/>
            <person name="Fauchery L."/>
            <person name="Guy J."/>
            <person name="Iotti M."/>
            <person name="Le Tacon F."/>
            <person name="Lindquist E.A."/>
            <person name="Lipzen A."/>
            <person name="Malagnac F."/>
            <person name="Mello A."/>
            <person name="Molinier V."/>
            <person name="Miyauchi S."/>
            <person name="Poulain J."/>
            <person name="Riccioni C."/>
            <person name="Rubini A."/>
            <person name="Sitrit Y."/>
            <person name="Splivallo R."/>
            <person name="Traeger S."/>
            <person name="Wang M."/>
            <person name="Zifcakova L."/>
            <person name="Wipf D."/>
            <person name="Zambonelli A."/>
            <person name="Paolocci F."/>
            <person name="Nowrousian M."/>
            <person name="Ottonello S."/>
            <person name="Baldrian P."/>
            <person name="Spatafora J.W."/>
            <person name="Henrissat B."/>
            <person name="Nagy L.G."/>
            <person name="Aury J.M."/>
            <person name="Wincker P."/>
            <person name="Grigoriev I.V."/>
            <person name="Bonfante P."/>
            <person name="Martin F.M."/>
        </authorList>
    </citation>
    <scope>NUCLEOTIDE SEQUENCE [LARGE SCALE GENOMIC DNA]</scope>
    <source>
        <strain evidence="1 2">120613-1</strain>
    </source>
</reference>
<evidence type="ECO:0000313" key="2">
    <source>
        <dbReference type="Proteomes" id="UP000276215"/>
    </source>
</evidence>
<keyword evidence="2" id="KW-1185">Reference proteome</keyword>
<accession>A0A3N4JX92</accession>
<sequence length="88" mass="9876">MMLNKPVGIWSLRIMRLPPNIKFHSRVKSRQVFAPLGVTNIINAEKESVIAMGLKICKCSTLPPLILLKRAEYLISRSGIRRCGNSIS</sequence>
<name>A0A3N4JX92_9PEZI</name>
<protein>
    <submittedName>
        <fullName evidence="1">Uncharacterized protein</fullName>
    </submittedName>
</protein>
<dbReference type="Proteomes" id="UP000276215">
    <property type="component" value="Unassembled WGS sequence"/>
</dbReference>